<sequence>MQLLERMIQYGLEPLMTGLTSNNENMENHCAAYDPHLQYRWSSHLCVDKHRFICQHKMPKVSEKNRYKVYNRWNATYPNQLANEVILEVIDRRSKIGSRINRRVKAEGSNEVMLVPVRPSNARRRPQLTNPPSTNDINYQLPPTRASIHPNDIVHNFKPTRQPNYHLETTLTTLNNEIIAPELKPTTVPEHLEDERRKQRQRLILDRKLKRQREKELRRLQRKKERQEKMRREKQQRLREQRKLREEQKRNLKLQQQQRREEQQKELNELRQKENDLAQERQQRE</sequence>
<evidence type="ECO:0000313" key="2">
    <source>
        <dbReference type="EnsemblMetazoa" id="GBRI008612-PA"/>
    </source>
</evidence>
<dbReference type="CDD" id="cd00037">
    <property type="entry name" value="CLECT"/>
    <property type="match status" value="1"/>
</dbReference>
<evidence type="ECO:0000256" key="1">
    <source>
        <dbReference type="SAM" id="MobiDB-lite"/>
    </source>
</evidence>
<keyword evidence="3" id="KW-1185">Reference proteome</keyword>
<organism evidence="2 3">
    <name type="scientific">Glossina brevipalpis</name>
    <dbReference type="NCBI Taxonomy" id="37001"/>
    <lineage>
        <taxon>Eukaryota</taxon>
        <taxon>Metazoa</taxon>
        <taxon>Ecdysozoa</taxon>
        <taxon>Arthropoda</taxon>
        <taxon>Hexapoda</taxon>
        <taxon>Insecta</taxon>
        <taxon>Pterygota</taxon>
        <taxon>Neoptera</taxon>
        <taxon>Endopterygota</taxon>
        <taxon>Diptera</taxon>
        <taxon>Brachycera</taxon>
        <taxon>Muscomorpha</taxon>
        <taxon>Hippoboscoidea</taxon>
        <taxon>Glossinidae</taxon>
        <taxon>Glossina</taxon>
    </lineage>
</organism>
<name>A0A1A9W772_9MUSC</name>
<feature type="compositionally biased region" description="Basic and acidic residues" evidence="1">
    <location>
        <begin position="214"/>
        <end position="250"/>
    </location>
</feature>
<proteinExistence type="predicted"/>
<feature type="compositionally biased region" description="Basic and acidic residues" evidence="1">
    <location>
        <begin position="258"/>
        <end position="285"/>
    </location>
</feature>
<dbReference type="STRING" id="37001.A0A1A9W772"/>
<accession>A0A1A9W772</accession>
<dbReference type="AlphaFoldDB" id="A0A1A9W772"/>
<evidence type="ECO:0000313" key="3">
    <source>
        <dbReference type="Proteomes" id="UP000091820"/>
    </source>
</evidence>
<dbReference type="VEuPathDB" id="VectorBase:GBRI008612"/>
<dbReference type="EnsemblMetazoa" id="GBRI008612-RA">
    <property type="protein sequence ID" value="GBRI008612-PA"/>
    <property type="gene ID" value="GBRI008612"/>
</dbReference>
<reference evidence="3" key="1">
    <citation type="submission" date="2014-03" db="EMBL/GenBank/DDBJ databases">
        <authorList>
            <person name="Aksoy S."/>
            <person name="Warren W."/>
            <person name="Wilson R.K."/>
        </authorList>
    </citation>
    <scope>NUCLEOTIDE SEQUENCE [LARGE SCALE GENOMIC DNA]</scope>
    <source>
        <strain evidence="3">IAEA</strain>
    </source>
</reference>
<protein>
    <recommendedName>
        <fullName evidence="4">C-type lectin domain-containing protein</fullName>
    </recommendedName>
</protein>
<feature type="region of interest" description="Disordered" evidence="1">
    <location>
        <begin position="178"/>
        <end position="197"/>
    </location>
</feature>
<reference evidence="2" key="2">
    <citation type="submission" date="2020-05" db="UniProtKB">
        <authorList>
            <consortium name="EnsemblMetazoa"/>
        </authorList>
    </citation>
    <scope>IDENTIFICATION</scope>
    <source>
        <strain evidence="2">IAEA</strain>
    </source>
</reference>
<feature type="region of interest" description="Disordered" evidence="1">
    <location>
        <begin position="214"/>
        <end position="285"/>
    </location>
</feature>
<evidence type="ECO:0008006" key="4">
    <source>
        <dbReference type="Google" id="ProtNLM"/>
    </source>
</evidence>
<dbReference type="Proteomes" id="UP000091820">
    <property type="component" value="Unassembled WGS sequence"/>
</dbReference>